<accession>A0A1L7DQH6</accession>
<feature type="compositionally biased region" description="Basic and acidic residues" evidence="1">
    <location>
        <begin position="12"/>
        <end position="24"/>
    </location>
</feature>
<evidence type="ECO:0000313" key="2">
    <source>
        <dbReference type="EMBL" id="APU00367.1"/>
    </source>
</evidence>
<organism evidence="2 3">
    <name type="scientific">Yersinia phage fHe-Yen3-01</name>
    <dbReference type="NCBI Taxonomy" id="1932893"/>
    <lineage>
        <taxon>Viruses</taxon>
        <taxon>Duplodnaviria</taxon>
        <taxon>Heunggongvirae</taxon>
        <taxon>Uroviricota</taxon>
        <taxon>Caudoviricetes</taxon>
        <taxon>Autographivirales</taxon>
        <taxon>Autonotataviridae</taxon>
        <taxon>Melnykvirinae</taxon>
        <taxon>Pokrovskaiavirus</taxon>
        <taxon>Pokrovskaiavirus fHeYen301</taxon>
    </lineage>
</organism>
<feature type="region of interest" description="Disordered" evidence="1">
    <location>
        <begin position="1"/>
        <end position="24"/>
    </location>
</feature>
<dbReference type="Proteomes" id="UP000225269">
    <property type="component" value="Segment"/>
</dbReference>
<keyword evidence="3" id="KW-1185">Reference proteome</keyword>
<sequence length="58" mass="6780">MTNLERLKKRGEKAAERSGAQHEADVTADEIYAAKYQHEDGFDLYSEIRSLDYGYPRW</sequence>
<dbReference type="EMBL" id="KY318515">
    <property type="protein sequence ID" value="APU00367.1"/>
    <property type="molecule type" value="Genomic_DNA"/>
</dbReference>
<evidence type="ECO:0000313" key="3">
    <source>
        <dbReference type="Proteomes" id="UP000225269"/>
    </source>
</evidence>
<evidence type="ECO:0000256" key="1">
    <source>
        <dbReference type="SAM" id="MobiDB-lite"/>
    </source>
</evidence>
<protein>
    <submittedName>
        <fullName evidence="2">Uncharacterized protein</fullName>
    </submittedName>
</protein>
<proteinExistence type="predicted"/>
<reference evidence="3" key="1">
    <citation type="submission" date="2016-12" db="EMBL/GenBank/DDBJ databases">
        <title>Characterization and complete genome sequence of Yersinia bacteriophage, fHe-Yen3-01.</title>
        <authorList>
            <person name="Jun J.W."/>
            <person name="Wicklund A."/>
            <person name="Skurnik M."/>
        </authorList>
    </citation>
    <scope>NUCLEOTIDE SEQUENCE [LARGE SCALE GENOMIC DNA]</scope>
</reference>
<name>A0A1L7DQH6_9CAUD</name>
<gene>
    <name evidence="2" type="ORF">fHeYen301_34</name>
</gene>